<proteinExistence type="predicted"/>
<dbReference type="EMBL" id="DF157888">
    <property type="protein sequence ID" value="GAB69816.1"/>
    <property type="molecule type" value="Genomic_DNA"/>
</dbReference>
<dbReference type="GeneID" id="14696358"/>
<evidence type="ECO:0000313" key="1">
    <source>
        <dbReference type="EMBL" id="GAB69816.1"/>
    </source>
</evidence>
<dbReference type="Pfam" id="PF05795">
    <property type="entry name" value="Plasmodium_Vir"/>
    <property type="match status" value="1"/>
</dbReference>
<reference evidence="1 2" key="1">
    <citation type="journal article" date="2012" name="Nat. Genet.">
        <title>Plasmodium cynomolgi genome sequences provide insight into Plasmodium vivax and the monkey malaria clade.</title>
        <authorList>
            <person name="Tachibana S."/>
            <person name="Sullivan S.A."/>
            <person name="Kawai S."/>
            <person name="Nakamura S."/>
            <person name="Kim H.R."/>
            <person name="Goto N."/>
            <person name="Arisue N."/>
            <person name="Palacpac N.M.Q."/>
            <person name="Honma H."/>
            <person name="Yagi M."/>
            <person name="Tougan T."/>
            <person name="Katakai Y."/>
            <person name="Kaneko O."/>
            <person name="Mita T."/>
            <person name="Kita K."/>
            <person name="Yasutomi Y."/>
            <person name="Sutton P.L."/>
            <person name="Shakhbatyan R."/>
            <person name="Horii T."/>
            <person name="Yasunaga T."/>
            <person name="Barnwell J.W."/>
            <person name="Escalante A.A."/>
            <person name="Carlton J.M."/>
            <person name="Tanabe K."/>
        </authorList>
    </citation>
    <scope>NUCLEOTIDE SEQUENCE [LARGE SCALE GENOMIC DNA]</scope>
    <source>
        <strain evidence="1 2">B</strain>
    </source>
</reference>
<dbReference type="Proteomes" id="UP000006319">
    <property type="component" value="Unassembled WGS sequence"/>
</dbReference>
<organism evidence="1 2">
    <name type="scientific">Plasmodium cynomolgi (strain B)</name>
    <dbReference type="NCBI Taxonomy" id="1120755"/>
    <lineage>
        <taxon>Eukaryota</taxon>
        <taxon>Sar</taxon>
        <taxon>Alveolata</taxon>
        <taxon>Apicomplexa</taxon>
        <taxon>Aconoidasida</taxon>
        <taxon>Haemosporida</taxon>
        <taxon>Plasmodiidae</taxon>
        <taxon>Plasmodium</taxon>
        <taxon>Plasmodium (Plasmodium)</taxon>
    </lineage>
</organism>
<name>K6UFB6_PLACD</name>
<dbReference type="VEuPathDB" id="PlasmoDB:PCYB_005650"/>
<dbReference type="PhylomeDB" id="K6UFB6"/>
<dbReference type="InterPro" id="IPR008780">
    <property type="entry name" value="Plasmodium_Vir"/>
</dbReference>
<dbReference type="OrthoDB" id="381989at2759"/>
<dbReference type="RefSeq" id="XP_004228034.1">
    <property type="nucleotide sequence ID" value="XM_004227986.1"/>
</dbReference>
<keyword evidence="2" id="KW-1185">Reference proteome</keyword>
<gene>
    <name evidence="1" type="ORF">PCYB_005650</name>
</gene>
<protein>
    <submittedName>
        <fullName evidence="1">CYIR protein</fullName>
    </submittedName>
</protein>
<dbReference type="KEGG" id="pcy:PCYB_005650"/>
<sequence length="300" mass="34560">MLNTVAKDRIIKALSEWTEICKRILRYLDKNSLSHNPDTEYDGCILLNYWVYSRLFDIFGSDAPGVIYSPFAALQRIWHDFIENRQNRSLHKKCLPHSATITKRDWKKRKHLYDYYVDYDYLLGMAQNFITNECTNYENFKKMFLLYKSFEEVCENGTDNCPKVFHKFKEKNIESAIKKLTCDAKIIGTSGPTSEEISSLQVKSSTDVHPETEEDLVLDLRDVFTIESDTHLDSENSGIGSKVTHSILGAAPVLLTGPWIRGLVGGRTNSKNTMDVFSPYTQETSDMFLMTQQTIYLINQ</sequence>
<dbReference type="AlphaFoldDB" id="K6UFB6"/>
<evidence type="ECO:0000313" key="2">
    <source>
        <dbReference type="Proteomes" id="UP000006319"/>
    </source>
</evidence>
<accession>K6UFB6</accession>